<evidence type="ECO:0000313" key="3">
    <source>
        <dbReference type="Proteomes" id="UP001370758"/>
    </source>
</evidence>
<feature type="region of interest" description="Disordered" evidence="1">
    <location>
        <begin position="196"/>
        <end position="221"/>
    </location>
</feature>
<feature type="region of interest" description="Disordered" evidence="1">
    <location>
        <begin position="242"/>
        <end position="268"/>
    </location>
</feature>
<feature type="compositionally biased region" description="Polar residues" evidence="1">
    <location>
        <begin position="1"/>
        <end position="23"/>
    </location>
</feature>
<dbReference type="EMBL" id="JAVHJL010000005">
    <property type="protein sequence ID" value="KAK6503486.1"/>
    <property type="molecule type" value="Genomic_DNA"/>
</dbReference>
<feature type="region of interest" description="Disordered" evidence="1">
    <location>
        <begin position="423"/>
        <end position="506"/>
    </location>
</feature>
<feature type="compositionally biased region" description="Basic and acidic residues" evidence="1">
    <location>
        <begin position="476"/>
        <end position="490"/>
    </location>
</feature>
<feature type="compositionally biased region" description="Low complexity" evidence="1">
    <location>
        <begin position="24"/>
        <end position="36"/>
    </location>
</feature>
<dbReference type="Proteomes" id="UP001370758">
    <property type="component" value="Unassembled WGS sequence"/>
</dbReference>
<feature type="region of interest" description="Disordered" evidence="1">
    <location>
        <begin position="1"/>
        <end position="71"/>
    </location>
</feature>
<feature type="compositionally biased region" description="Basic and acidic residues" evidence="1">
    <location>
        <begin position="196"/>
        <end position="218"/>
    </location>
</feature>
<feature type="compositionally biased region" description="Low complexity" evidence="1">
    <location>
        <begin position="439"/>
        <end position="451"/>
    </location>
</feature>
<feature type="compositionally biased region" description="Basic and acidic residues" evidence="1">
    <location>
        <begin position="324"/>
        <end position="334"/>
    </location>
</feature>
<organism evidence="2 3">
    <name type="scientific">Arthrobotrys musiformis</name>
    <dbReference type="NCBI Taxonomy" id="47236"/>
    <lineage>
        <taxon>Eukaryota</taxon>
        <taxon>Fungi</taxon>
        <taxon>Dikarya</taxon>
        <taxon>Ascomycota</taxon>
        <taxon>Pezizomycotina</taxon>
        <taxon>Orbiliomycetes</taxon>
        <taxon>Orbiliales</taxon>
        <taxon>Orbiliaceae</taxon>
        <taxon>Arthrobotrys</taxon>
    </lineage>
</organism>
<feature type="region of interest" description="Disordered" evidence="1">
    <location>
        <begin position="319"/>
        <end position="341"/>
    </location>
</feature>
<sequence length="506" mass="56039">MSSDSTLPTVAPTAGSTDAPTSTPESSNLSESKPSSYIPPHLRHKLPDLSASAPAVSTKMATPDFPPEKKPFQRKTFTASEIYKHFGVVHGGTINPSINNHKELAYILIFRNQHPQYPPKIFVKSNLELIFQNPLQGNEINPLLETLEIPLFEEEHQYRSKLFKFKSWVKIQKVERLEKGSNGLIEMLTEKWRSDTPRRSGFEMREREKSKREKEKETATATTITKTVEVGANGEEIVVENRFFKDDPDDSEDKKQNGPAKPAMSDTLLQKLDKTAPRSEGAWKNSLGVDWGVVTLEFIENGRENPLYGPPVTLLPVPTTAPQEPKDDTSKDIDTLSNTTGSMKLDNVETYVADGRKTIRGTRSEKTEKVKLSKVLQMDGPDDTVLVNDDLDSASIPSSPVLEPATPKKGSAINLPSYALQSSGIHPRQEKMSTGGGLSISQSDISQSYISTGMGESMAEDFGTISAPSETEAEESDRWSELSEHDRPDDENWMAVERGGMAKEVF</sequence>
<proteinExistence type="predicted"/>
<protein>
    <submittedName>
        <fullName evidence="2">Uncharacterized protein</fullName>
    </submittedName>
</protein>
<reference evidence="2 3" key="1">
    <citation type="submission" date="2023-08" db="EMBL/GenBank/DDBJ databases">
        <authorList>
            <person name="Palmer J.M."/>
        </authorList>
    </citation>
    <scope>NUCLEOTIDE SEQUENCE [LARGE SCALE GENOMIC DNA]</scope>
    <source>
        <strain evidence="2 3">TWF481</strain>
    </source>
</reference>
<dbReference type="AlphaFoldDB" id="A0AAV9W7B8"/>
<gene>
    <name evidence="2" type="ORF">TWF481_008503</name>
</gene>
<accession>A0AAV9W7B8</accession>
<feature type="compositionally biased region" description="Basic and acidic residues" evidence="1">
    <location>
        <begin position="242"/>
        <end position="256"/>
    </location>
</feature>
<name>A0AAV9W7B8_9PEZI</name>
<keyword evidence="3" id="KW-1185">Reference proteome</keyword>
<comment type="caution">
    <text evidence="2">The sequence shown here is derived from an EMBL/GenBank/DDBJ whole genome shotgun (WGS) entry which is preliminary data.</text>
</comment>
<evidence type="ECO:0000256" key="1">
    <source>
        <dbReference type="SAM" id="MobiDB-lite"/>
    </source>
</evidence>
<evidence type="ECO:0000313" key="2">
    <source>
        <dbReference type="EMBL" id="KAK6503486.1"/>
    </source>
</evidence>